<sequence>MNENEQHLQILRSSFNALHSLSHPTTAKAFANLKEKVVAYSGNTFYEEIRSVSYNPDIHLLEAIIATKKDYGYNGNLCTDGSYAFVRFYINYGTGWEDQGYTAVNEHDIPTGVDCKKHPEKPLSYSASLKIVPKANKCSIHVLPRVRAVLEWNKIPPANDPNYTSIWGNTVDDFIQIKPYKEFIISNPAFNQLVELTVSHPNLKIADAAKLVPGGELALSQSKSAYGTQPLELSALANLYKETALVSPARYGLPYVLPVLKSYNSVTIASSIETWNKLGVDFGTIINELEQTNADIAYEQLESLGLDYNLEQFVASFRVKRPIGYSGNLCSSGSLEYVAFWADWGNNCKWEYLGTTSVNVHDINNIPKEGISYAAVLPYDFNKVRKLCTHPEVVKIRAVLSWNATPSTTDADELEYWGNRMDAYIQVKPGANTSIVEPIFNILGGIPVDKISDVDGLTIPGAKFALNQAAVNDYSPFGGIVVIQGPSFVGKKYRIKVTNMSTLATYYINNDFVVVGWLMVPPYVQYTIVQADPVDFYYNYQTFDKNTDNVLARFSPGTNDLLKLELEIAGVAGVFTKFIQMDNIAPVINLQIDDLGDCSHYKVGDVITGSYSVNDAHLLSYSLVSSFGGSVSGTSNISDSFAFLTAGTTSPCGKISLTAYEKTIYDSQWTNNYSYTEQIICLQQAKK</sequence>
<comment type="caution">
    <text evidence="1">The sequence shown here is derived from an EMBL/GenBank/DDBJ whole genome shotgun (WGS) entry which is preliminary data.</text>
</comment>
<name>A0A556MVE0_9SPHI</name>
<dbReference type="Proteomes" id="UP000318733">
    <property type="component" value="Unassembled WGS sequence"/>
</dbReference>
<dbReference type="AlphaFoldDB" id="A0A556MVE0"/>
<proteinExistence type="predicted"/>
<dbReference type="RefSeq" id="WP_144247325.1">
    <property type="nucleotide sequence ID" value="NZ_VLPK01000001.1"/>
</dbReference>
<accession>A0A556MVE0</accession>
<gene>
    <name evidence="1" type="ORF">FO440_06105</name>
</gene>
<evidence type="ECO:0000313" key="2">
    <source>
        <dbReference type="Proteomes" id="UP000318733"/>
    </source>
</evidence>
<evidence type="ECO:0000313" key="1">
    <source>
        <dbReference type="EMBL" id="TSJ43759.1"/>
    </source>
</evidence>
<protein>
    <submittedName>
        <fullName evidence="1">Uncharacterized protein</fullName>
    </submittedName>
</protein>
<reference evidence="1 2" key="1">
    <citation type="submission" date="2019-07" db="EMBL/GenBank/DDBJ databases">
        <authorList>
            <person name="Huq M.A."/>
        </authorList>
    </citation>
    <scope>NUCLEOTIDE SEQUENCE [LARGE SCALE GENOMIC DNA]</scope>
    <source>
        <strain evidence="1 2">MAH-19</strain>
    </source>
</reference>
<keyword evidence="2" id="KW-1185">Reference proteome</keyword>
<dbReference type="OrthoDB" id="9156778at2"/>
<dbReference type="EMBL" id="VLPK01000001">
    <property type="protein sequence ID" value="TSJ43759.1"/>
    <property type="molecule type" value="Genomic_DNA"/>
</dbReference>
<organism evidence="1 2">
    <name type="scientific">Mucilaginibacter corticis</name>
    <dbReference type="NCBI Taxonomy" id="2597670"/>
    <lineage>
        <taxon>Bacteria</taxon>
        <taxon>Pseudomonadati</taxon>
        <taxon>Bacteroidota</taxon>
        <taxon>Sphingobacteriia</taxon>
        <taxon>Sphingobacteriales</taxon>
        <taxon>Sphingobacteriaceae</taxon>
        <taxon>Mucilaginibacter</taxon>
    </lineage>
</organism>